<evidence type="ECO:0000256" key="2">
    <source>
        <dbReference type="ARBA" id="ARBA00022679"/>
    </source>
</evidence>
<evidence type="ECO:0000313" key="4">
    <source>
        <dbReference type="EMBL" id="GAA1735188.1"/>
    </source>
</evidence>
<dbReference type="InterPro" id="IPR004629">
    <property type="entry name" value="WecG_TagA_CpsF"/>
</dbReference>
<evidence type="ECO:0000313" key="5">
    <source>
        <dbReference type="Proteomes" id="UP001500655"/>
    </source>
</evidence>
<dbReference type="CDD" id="cd06533">
    <property type="entry name" value="Glyco_transf_WecG_TagA"/>
    <property type="match status" value="1"/>
</dbReference>
<keyword evidence="5" id="KW-1185">Reference proteome</keyword>
<keyword evidence="1" id="KW-0328">Glycosyltransferase</keyword>
<evidence type="ECO:0000256" key="3">
    <source>
        <dbReference type="SAM" id="MobiDB-lite"/>
    </source>
</evidence>
<sequence>MRAAAHSPARVTVAGVNFDPITEADAVHRVRAAMRAGLGGRIVTPNVDILRLAARDDALRAYLNAADLVVADGMPVVWASRLSHGRDGCLPERVAGADLIWSLSEACAIDGRRVFLIGGVPPAPVPRPADPAEAEGVGSADAVGRTEGADAVGRTDGADAAAWTGDADALRDWSAARELPAGAARAAAVLGTRYQGLRLVGAVSPPFGFLDDPAQTERLRAAVVAARPHLVFVGLGFAKQERVIELLAPHLPDAWFLGCGAAIDFVDGDQRRAPGWMRRSGLEWAHRLAREPGRLAGRYLRHDVPYALGMLARAAARR</sequence>
<organism evidence="4 5">
    <name type="scientific">Luedemannella helvata</name>
    <dbReference type="NCBI Taxonomy" id="349315"/>
    <lineage>
        <taxon>Bacteria</taxon>
        <taxon>Bacillati</taxon>
        <taxon>Actinomycetota</taxon>
        <taxon>Actinomycetes</taxon>
        <taxon>Micromonosporales</taxon>
        <taxon>Micromonosporaceae</taxon>
        <taxon>Luedemannella</taxon>
    </lineage>
</organism>
<dbReference type="PANTHER" id="PTHR34136">
    <property type="match status" value="1"/>
</dbReference>
<gene>
    <name evidence="4" type="ORF">GCM10009681_01890</name>
</gene>
<evidence type="ECO:0008006" key="6">
    <source>
        <dbReference type="Google" id="ProtNLM"/>
    </source>
</evidence>
<name>A0ABN2JS78_9ACTN</name>
<dbReference type="Proteomes" id="UP001500655">
    <property type="component" value="Unassembled WGS sequence"/>
</dbReference>
<dbReference type="EMBL" id="BAAALS010000001">
    <property type="protein sequence ID" value="GAA1735188.1"/>
    <property type="molecule type" value="Genomic_DNA"/>
</dbReference>
<accession>A0ABN2JS78</accession>
<keyword evidence="2" id="KW-0808">Transferase</keyword>
<dbReference type="PANTHER" id="PTHR34136:SF1">
    <property type="entry name" value="UDP-N-ACETYL-D-MANNOSAMINURONIC ACID TRANSFERASE"/>
    <property type="match status" value="1"/>
</dbReference>
<evidence type="ECO:0000256" key="1">
    <source>
        <dbReference type="ARBA" id="ARBA00022676"/>
    </source>
</evidence>
<dbReference type="Pfam" id="PF03808">
    <property type="entry name" value="Glyco_tran_WecG"/>
    <property type="match status" value="2"/>
</dbReference>
<comment type="caution">
    <text evidence="4">The sequence shown here is derived from an EMBL/GenBank/DDBJ whole genome shotgun (WGS) entry which is preliminary data.</text>
</comment>
<feature type="region of interest" description="Disordered" evidence="3">
    <location>
        <begin position="126"/>
        <end position="157"/>
    </location>
</feature>
<protein>
    <recommendedName>
        <fullName evidence="6">N-acetylglucosaminyldiphosphoundecaprenol N-acetyl-beta-D-mannosaminyltransferase</fullName>
    </recommendedName>
</protein>
<proteinExistence type="predicted"/>
<reference evidence="4 5" key="1">
    <citation type="journal article" date="2019" name="Int. J. Syst. Evol. Microbiol.">
        <title>The Global Catalogue of Microorganisms (GCM) 10K type strain sequencing project: providing services to taxonomists for standard genome sequencing and annotation.</title>
        <authorList>
            <consortium name="The Broad Institute Genomics Platform"/>
            <consortium name="The Broad Institute Genome Sequencing Center for Infectious Disease"/>
            <person name="Wu L."/>
            <person name="Ma J."/>
        </authorList>
    </citation>
    <scope>NUCLEOTIDE SEQUENCE [LARGE SCALE GENOMIC DNA]</scope>
    <source>
        <strain evidence="4 5">JCM 13249</strain>
    </source>
</reference>